<evidence type="ECO:0008006" key="3">
    <source>
        <dbReference type="Google" id="ProtNLM"/>
    </source>
</evidence>
<protein>
    <recommendedName>
        <fullName evidence="3">Head decoration protein</fullName>
    </recommendedName>
</protein>
<sequence>MAIAEDFTYYLADFGVAATLDGAPVRVIHEAPVGAGSVGPFGMTEVRPTAGLPTAVLVGDPVGKVLQIGSTPYRVAEHSADGTGWSTLVLEASA</sequence>
<keyword evidence="2" id="KW-1185">Reference proteome</keyword>
<dbReference type="Proteomes" id="UP001501788">
    <property type="component" value="Unassembled WGS sequence"/>
</dbReference>
<reference evidence="2" key="1">
    <citation type="journal article" date="2019" name="Int. J. Syst. Evol. Microbiol.">
        <title>The Global Catalogue of Microorganisms (GCM) 10K type strain sequencing project: providing services to taxonomists for standard genome sequencing and annotation.</title>
        <authorList>
            <consortium name="The Broad Institute Genomics Platform"/>
            <consortium name="The Broad Institute Genome Sequencing Center for Infectious Disease"/>
            <person name="Wu L."/>
            <person name="Ma J."/>
        </authorList>
    </citation>
    <scope>NUCLEOTIDE SEQUENCE [LARGE SCALE GENOMIC DNA]</scope>
    <source>
        <strain evidence="2">JCM 31890</strain>
    </source>
</reference>
<comment type="caution">
    <text evidence="1">The sequence shown here is derived from an EMBL/GenBank/DDBJ whole genome shotgun (WGS) entry which is preliminary data.</text>
</comment>
<dbReference type="RefSeq" id="WP_345061183.1">
    <property type="nucleotide sequence ID" value="NZ_BAABEX010000006.1"/>
</dbReference>
<organism evidence="1 2">
    <name type="scientific">Acidovorax lacteus</name>
    <dbReference type="NCBI Taxonomy" id="1924988"/>
    <lineage>
        <taxon>Bacteria</taxon>
        <taxon>Pseudomonadati</taxon>
        <taxon>Pseudomonadota</taxon>
        <taxon>Betaproteobacteria</taxon>
        <taxon>Burkholderiales</taxon>
        <taxon>Comamonadaceae</taxon>
        <taxon>Acidovorax</taxon>
    </lineage>
</organism>
<accession>A0ABP8L0H1</accession>
<dbReference type="EMBL" id="BAABEX010000006">
    <property type="protein sequence ID" value="GAA4419921.1"/>
    <property type="molecule type" value="Genomic_DNA"/>
</dbReference>
<name>A0ABP8L0H1_9BURK</name>
<evidence type="ECO:0000313" key="2">
    <source>
        <dbReference type="Proteomes" id="UP001501788"/>
    </source>
</evidence>
<gene>
    <name evidence="1" type="ORF">GCM10023090_06870</name>
</gene>
<dbReference type="Gene3D" id="2.40.10.180">
    <property type="entry name" value="Phage tail proteins"/>
    <property type="match status" value="1"/>
</dbReference>
<dbReference type="InterPro" id="IPR053734">
    <property type="entry name" value="Phage_Head-Tail_Connect_sf"/>
</dbReference>
<dbReference type="Pfam" id="PF05354">
    <property type="entry name" value="Phage_attach"/>
    <property type="match status" value="1"/>
</dbReference>
<dbReference type="InterPro" id="IPR008018">
    <property type="entry name" value="Phage_tail_attach_FII"/>
</dbReference>
<evidence type="ECO:0000313" key="1">
    <source>
        <dbReference type="EMBL" id="GAA4419921.1"/>
    </source>
</evidence>
<proteinExistence type="predicted"/>